<dbReference type="Proteomes" id="UP001243009">
    <property type="component" value="Unassembled WGS sequence"/>
</dbReference>
<protein>
    <submittedName>
        <fullName evidence="3">Phosphoribosylamine--glycine ligase</fullName>
    </submittedName>
</protein>
<sequence>MTRLRPLRPLALAGLLALAACSAFRAEGPPLPPEQDTAEHRACRAEARNSPEMKAVGREFYAGNQGNIDRVTREEQVAFNRAYRDCLRARGLGMPGGVEPVVRR</sequence>
<feature type="signal peptide" evidence="2">
    <location>
        <begin position="1"/>
        <end position="25"/>
    </location>
</feature>
<evidence type="ECO:0000313" key="3">
    <source>
        <dbReference type="EMBL" id="MDO9707557.1"/>
    </source>
</evidence>
<feature type="region of interest" description="Disordered" evidence="1">
    <location>
        <begin position="27"/>
        <end position="49"/>
    </location>
</feature>
<dbReference type="GO" id="GO:0016874">
    <property type="term" value="F:ligase activity"/>
    <property type="evidence" value="ECO:0007669"/>
    <property type="project" value="UniProtKB-KW"/>
</dbReference>
<evidence type="ECO:0000256" key="2">
    <source>
        <dbReference type="SAM" id="SignalP"/>
    </source>
</evidence>
<proteinExistence type="predicted"/>
<organism evidence="3 4">
    <name type="scientific">Paracraurococcus lichenis</name>
    <dbReference type="NCBI Taxonomy" id="3064888"/>
    <lineage>
        <taxon>Bacteria</taxon>
        <taxon>Pseudomonadati</taxon>
        <taxon>Pseudomonadota</taxon>
        <taxon>Alphaproteobacteria</taxon>
        <taxon>Acetobacterales</taxon>
        <taxon>Roseomonadaceae</taxon>
        <taxon>Paracraurococcus</taxon>
    </lineage>
</organism>
<feature type="chain" id="PRO_5045802735" evidence="2">
    <location>
        <begin position="26"/>
        <end position="104"/>
    </location>
</feature>
<gene>
    <name evidence="3" type="ORF">Q7A36_04310</name>
</gene>
<evidence type="ECO:0000256" key="1">
    <source>
        <dbReference type="SAM" id="MobiDB-lite"/>
    </source>
</evidence>
<evidence type="ECO:0000313" key="4">
    <source>
        <dbReference type="Proteomes" id="UP001243009"/>
    </source>
</evidence>
<accession>A0ABT9DUI5</accession>
<keyword evidence="3" id="KW-0436">Ligase</keyword>
<dbReference type="EMBL" id="JAUTWS010000003">
    <property type="protein sequence ID" value="MDO9707557.1"/>
    <property type="molecule type" value="Genomic_DNA"/>
</dbReference>
<name>A0ABT9DUI5_9PROT</name>
<reference evidence="3 4" key="1">
    <citation type="submission" date="2023-08" db="EMBL/GenBank/DDBJ databases">
        <title>The draft genome sequence of Paracraurococcus sp. LOR1-02.</title>
        <authorList>
            <person name="Kingkaew E."/>
            <person name="Tanasupawat S."/>
        </authorList>
    </citation>
    <scope>NUCLEOTIDE SEQUENCE [LARGE SCALE GENOMIC DNA]</scope>
    <source>
        <strain evidence="3 4">LOR1-02</strain>
    </source>
</reference>
<comment type="caution">
    <text evidence="3">The sequence shown here is derived from an EMBL/GenBank/DDBJ whole genome shotgun (WGS) entry which is preliminary data.</text>
</comment>
<feature type="compositionally biased region" description="Basic and acidic residues" evidence="1">
    <location>
        <begin position="37"/>
        <end position="49"/>
    </location>
</feature>
<keyword evidence="2" id="KW-0732">Signal</keyword>
<dbReference type="PROSITE" id="PS51257">
    <property type="entry name" value="PROKAR_LIPOPROTEIN"/>
    <property type="match status" value="1"/>
</dbReference>
<keyword evidence="4" id="KW-1185">Reference proteome</keyword>
<dbReference type="RefSeq" id="WP_305102427.1">
    <property type="nucleotide sequence ID" value="NZ_JAUTWS010000003.1"/>
</dbReference>